<proteinExistence type="predicted"/>
<dbReference type="AlphaFoldDB" id="A0A4Z2HL95"/>
<accession>A0A4Z2HL95</accession>
<evidence type="ECO:0000313" key="3">
    <source>
        <dbReference type="Proteomes" id="UP000314294"/>
    </source>
</evidence>
<feature type="compositionally biased region" description="Polar residues" evidence="1">
    <location>
        <begin position="1"/>
        <end position="13"/>
    </location>
</feature>
<organism evidence="2 3">
    <name type="scientific">Liparis tanakae</name>
    <name type="common">Tanaka's snailfish</name>
    <dbReference type="NCBI Taxonomy" id="230148"/>
    <lineage>
        <taxon>Eukaryota</taxon>
        <taxon>Metazoa</taxon>
        <taxon>Chordata</taxon>
        <taxon>Craniata</taxon>
        <taxon>Vertebrata</taxon>
        <taxon>Euteleostomi</taxon>
        <taxon>Actinopterygii</taxon>
        <taxon>Neopterygii</taxon>
        <taxon>Teleostei</taxon>
        <taxon>Neoteleostei</taxon>
        <taxon>Acanthomorphata</taxon>
        <taxon>Eupercaria</taxon>
        <taxon>Perciformes</taxon>
        <taxon>Cottioidei</taxon>
        <taxon>Cottales</taxon>
        <taxon>Liparidae</taxon>
        <taxon>Liparis</taxon>
    </lineage>
</organism>
<keyword evidence="3" id="KW-1185">Reference proteome</keyword>
<protein>
    <submittedName>
        <fullName evidence="2">Uncharacterized protein</fullName>
    </submittedName>
</protein>
<comment type="caution">
    <text evidence="2">The sequence shown here is derived from an EMBL/GenBank/DDBJ whole genome shotgun (WGS) entry which is preliminary data.</text>
</comment>
<feature type="region of interest" description="Disordered" evidence="1">
    <location>
        <begin position="68"/>
        <end position="120"/>
    </location>
</feature>
<gene>
    <name evidence="2" type="ORF">EYF80_024017</name>
</gene>
<name>A0A4Z2HL95_9TELE</name>
<feature type="region of interest" description="Disordered" evidence="1">
    <location>
        <begin position="1"/>
        <end position="20"/>
    </location>
</feature>
<reference evidence="2 3" key="1">
    <citation type="submission" date="2019-03" db="EMBL/GenBank/DDBJ databases">
        <title>First draft genome of Liparis tanakae, snailfish: a comprehensive survey of snailfish specific genes.</title>
        <authorList>
            <person name="Kim W."/>
            <person name="Song I."/>
            <person name="Jeong J.-H."/>
            <person name="Kim D."/>
            <person name="Kim S."/>
            <person name="Ryu S."/>
            <person name="Song J.Y."/>
            <person name="Lee S.K."/>
        </authorList>
    </citation>
    <scope>NUCLEOTIDE SEQUENCE [LARGE SCALE GENOMIC DNA]</scope>
    <source>
        <tissue evidence="2">Muscle</tissue>
    </source>
</reference>
<feature type="compositionally biased region" description="Polar residues" evidence="1">
    <location>
        <begin position="103"/>
        <end position="120"/>
    </location>
</feature>
<dbReference type="EMBL" id="SRLO01000230">
    <property type="protein sequence ID" value="TNN65724.1"/>
    <property type="molecule type" value="Genomic_DNA"/>
</dbReference>
<feature type="compositionally biased region" description="Basic and acidic residues" evidence="1">
    <location>
        <begin position="68"/>
        <end position="101"/>
    </location>
</feature>
<sequence>MENMPRQQHSSGYYSPEPPLTYWTEEKKKKSRALPPVLQGETEQQGQVVLLHTFYFWPALDLADMEEVKADNEDGGRTRDRQDERTVTERVRERERSDKSSGAHPTQQHPVMSHNNKYVL</sequence>
<dbReference type="Proteomes" id="UP000314294">
    <property type="component" value="Unassembled WGS sequence"/>
</dbReference>
<evidence type="ECO:0000256" key="1">
    <source>
        <dbReference type="SAM" id="MobiDB-lite"/>
    </source>
</evidence>
<evidence type="ECO:0000313" key="2">
    <source>
        <dbReference type="EMBL" id="TNN65724.1"/>
    </source>
</evidence>